<evidence type="ECO:0000313" key="1">
    <source>
        <dbReference type="EMBL" id="UYV71212.1"/>
    </source>
</evidence>
<proteinExistence type="predicted"/>
<dbReference type="EMBL" id="CP092870">
    <property type="protein sequence ID" value="UYV71212.1"/>
    <property type="molecule type" value="Genomic_DNA"/>
</dbReference>
<organism evidence="1 2">
    <name type="scientific">Cordylochernes scorpioides</name>
    <dbReference type="NCBI Taxonomy" id="51811"/>
    <lineage>
        <taxon>Eukaryota</taxon>
        <taxon>Metazoa</taxon>
        <taxon>Ecdysozoa</taxon>
        <taxon>Arthropoda</taxon>
        <taxon>Chelicerata</taxon>
        <taxon>Arachnida</taxon>
        <taxon>Pseudoscorpiones</taxon>
        <taxon>Cheliferoidea</taxon>
        <taxon>Chernetidae</taxon>
        <taxon>Cordylochernes</taxon>
    </lineage>
</organism>
<protein>
    <submittedName>
        <fullName evidence="1">Uncharacterized protein</fullName>
    </submittedName>
</protein>
<sequence>MWTAECNEIVFTDLSRFCLQHHNCPIRVWRNRGERMLNSWVMHRHTAPGIMVWGGIGYHSRTPLVRIAGTLNIQRYISEVMEPVVLPYLQADSLSGTFADRKHVVHGCSTIDPDYTPAATPDQHWQRVEAAWSAVPQEHIQSLFESMPWRVATNFVKAMDRNASGFAYLKQKISSISEAKIKEGIFVGPQIRELQKDGNFQNSLNEVEAAAWNSFRNVCKNFLGSYKVENYRDIVNDLLLS</sequence>
<dbReference type="Proteomes" id="UP001235939">
    <property type="component" value="Chromosome 08"/>
</dbReference>
<evidence type="ECO:0000313" key="2">
    <source>
        <dbReference type="Proteomes" id="UP001235939"/>
    </source>
</evidence>
<dbReference type="Gene3D" id="3.30.420.10">
    <property type="entry name" value="Ribonuclease H-like superfamily/Ribonuclease H"/>
    <property type="match status" value="1"/>
</dbReference>
<dbReference type="InterPro" id="IPR036397">
    <property type="entry name" value="RNaseH_sf"/>
</dbReference>
<name>A0ABY6KSC1_9ARAC</name>
<accession>A0ABY6KSC1</accession>
<keyword evidence="2" id="KW-1185">Reference proteome</keyword>
<dbReference type="PANTHER" id="PTHR46114">
    <property type="entry name" value="APPLE DOMAIN-CONTAINING PROTEIN"/>
    <property type="match status" value="1"/>
</dbReference>
<reference evidence="1 2" key="1">
    <citation type="submission" date="2022-01" db="EMBL/GenBank/DDBJ databases">
        <title>A chromosomal length assembly of Cordylochernes scorpioides.</title>
        <authorList>
            <person name="Zeh D."/>
            <person name="Zeh J."/>
        </authorList>
    </citation>
    <scope>NUCLEOTIDE SEQUENCE [LARGE SCALE GENOMIC DNA]</scope>
    <source>
        <strain evidence="1">IN4F17</strain>
        <tissue evidence="1">Whole Body</tissue>
    </source>
</reference>
<dbReference type="PANTHER" id="PTHR46114:SF2">
    <property type="entry name" value="CULLIN N-TERMINAL DOMAIN-CONTAINING PROTEIN"/>
    <property type="match status" value="1"/>
</dbReference>
<gene>
    <name evidence="1" type="ORF">LAZ67_8002204</name>
</gene>